<organism evidence="2 3">
    <name type="scientific">Parafannyhessea umbonata</name>
    <dbReference type="NCBI Taxonomy" id="604330"/>
    <lineage>
        <taxon>Bacteria</taxon>
        <taxon>Bacillati</taxon>
        <taxon>Actinomycetota</taxon>
        <taxon>Coriobacteriia</taxon>
        <taxon>Coriobacteriales</taxon>
        <taxon>Atopobiaceae</taxon>
        <taxon>Parafannyhessea</taxon>
    </lineage>
</organism>
<feature type="transmembrane region" description="Helical" evidence="1">
    <location>
        <begin position="58"/>
        <end position="79"/>
    </location>
</feature>
<keyword evidence="1" id="KW-0812">Transmembrane</keyword>
<keyword evidence="1" id="KW-0472">Membrane</keyword>
<keyword evidence="1" id="KW-1133">Transmembrane helix</keyword>
<dbReference type="Proteomes" id="UP000198528">
    <property type="component" value="Unassembled WGS sequence"/>
</dbReference>
<dbReference type="RefSeq" id="WP_090844593.1">
    <property type="nucleotide sequence ID" value="NZ_FMZL01000001.1"/>
</dbReference>
<dbReference type="EMBL" id="FMZL01000001">
    <property type="protein sequence ID" value="SDB99005.1"/>
    <property type="molecule type" value="Genomic_DNA"/>
</dbReference>
<keyword evidence="3" id="KW-1185">Reference proteome</keyword>
<accession>A0A1G6HYV2</accession>
<name>A0A1G6HYV2_9ACTN</name>
<reference evidence="3" key="1">
    <citation type="submission" date="2016-10" db="EMBL/GenBank/DDBJ databases">
        <authorList>
            <person name="Varghese N."/>
            <person name="Submissions S."/>
        </authorList>
    </citation>
    <scope>NUCLEOTIDE SEQUENCE [LARGE SCALE GENOMIC DNA]</scope>
    <source>
        <strain evidence="3">DSM 22619</strain>
    </source>
</reference>
<protein>
    <submittedName>
        <fullName evidence="2">Uncharacterized protein</fullName>
    </submittedName>
</protein>
<proteinExistence type="predicted"/>
<evidence type="ECO:0000313" key="3">
    <source>
        <dbReference type="Proteomes" id="UP000198528"/>
    </source>
</evidence>
<gene>
    <name evidence="2" type="ORF">SAMN04487824_101216</name>
</gene>
<dbReference type="AlphaFoldDB" id="A0A1G6HYV2"/>
<sequence>MALAIALVLVFVLNRGWVSAFFSSAPFLKLSTMELEFFMVHELCIQTCNHYIHVQQCWIIVLCSLALAFAMTFAVRAVMRGTNALVEKLT</sequence>
<evidence type="ECO:0000313" key="2">
    <source>
        <dbReference type="EMBL" id="SDB99005.1"/>
    </source>
</evidence>
<evidence type="ECO:0000256" key="1">
    <source>
        <dbReference type="SAM" id="Phobius"/>
    </source>
</evidence>